<dbReference type="InterPro" id="IPR036013">
    <property type="entry name" value="Band_7/SPFH_dom_sf"/>
</dbReference>
<dbReference type="AlphaFoldDB" id="B8C5K3"/>
<evidence type="ECO:0000313" key="4">
    <source>
        <dbReference type="Proteomes" id="UP000001449"/>
    </source>
</evidence>
<dbReference type="InParanoid" id="B8C5K3"/>
<dbReference type="eggNOG" id="ENOG502RY9Y">
    <property type="taxonomic scope" value="Eukaryota"/>
</dbReference>
<dbReference type="RefSeq" id="XP_002291027.1">
    <property type="nucleotide sequence ID" value="XM_002290991.1"/>
</dbReference>
<evidence type="ECO:0000256" key="1">
    <source>
        <dbReference type="SAM" id="Coils"/>
    </source>
</evidence>
<reference evidence="3 4" key="2">
    <citation type="journal article" date="2008" name="Nature">
        <title>The Phaeodactylum genome reveals the evolutionary history of diatom genomes.</title>
        <authorList>
            <person name="Bowler C."/>
            <person name="Allen A.E."/>
            <person name="Badger J.H."/>
            <person name="Grimwood J."/>
            <person name="Jabbari K."/>
            <person name="Kuo A."/>
            <person name="Maheswari U."/>
            <person name="Martens C."/>
            <person name="Maumus F."/>
            <person name="Otillar R.P."/>
            <person name="Rayko E."/>
            <person name="Salamov A."/>
            <person name="Vandepoele K."/>
            <person name="Beszteri B."/>
            <person name="Gruber A."/>
            <person name="Heijde M."/>
            <person name="Katinka M."/>
            <person name="Mock T."/>
            <person name="Valentin K."/>
            <person name="Verret F."/>
            <person name="Berges J.A."/>
            <person name="Brownlee C."/>
            <person name="Cadoret J.P."/>
            <person name="Chiovitti A."/>
            <person name="Choi C.J."/>
            <person name="Coesel S."/>
            <person name="De Martino A."/>
            <person name="Detter J.C."/>
            <person name="Durkin C."/>
            <person name="Falciatore A."/>
            <person name="Fournet J."/>
            <person name="Haruta M."/>
            <person name="Huysman M.J."/>
            <person name="Jenkins B.D."/>
            <person name="Jiroutova K."/>
            <person name="Jorgensen R.E."/>
            <person name="Joubert Y."/>
            <person name="Kaplan A."/>
            <person name="Kroger N."/>
            <person name="Kroth P.G."/>
            <person name="La Roche J."/>
            <person name="Lindquist E."/>
            <person name="Lommer M."/>
            <person name="Martin-Jezequel V."/>
            <person name="Lopez P.J."/>
            <person name="Lucas S."/>
            <person name="Mangogna M."/>
            <person name="McGinnis K."/>
            <person name="Medlin L.K."/>
            <person name="Montsant A."/>
            <person name="Oudot-Le Secq M.P."/>
            <person name="Napoli C."/>
            <person name="Obornik M."/>
            <person name="Parker M.S."/>
            <person name="Petit J.L."/>
            <person name="Porcel B.M."/>
            <person name="Poulsen N."/>
            <person name="Robison M."/>
            <person name="Rychlewski L."/>
            <person name="Rynearson T.A."/>
            <person name="Schmutz J."/>
            <person name="Shapiro H."/>
            <person name="Siaut M."/>
            <person name="Stanley M."/>
            <person name="Sussman M.R."/>
            <person name="Taylor A.R."/>
            <person name="Vardi A."/>
            <person name="von Dassow P."/>
            <person name="Vyverman W."/>
            <person name="Willis A."/>
            <person name="Wyrwicz L.S."/>
            <person name="Rokhsar D.S."/>
            <person name="Weissenbach J."/>
            <person name="Armbrust E.V."/>
            <person name="Green B.R."/>
            <person name="Van de Peer Y."/>
            <person name="Grigoriev I.V."/>
        </authorList>
    </citation>
    <scope>NUCLEOTIDE SEQUENCE [LARGE SCALE GENOMIC DNA]</scope>
    <source>
        <strain evidence="3 4">CCMP1335</strain>
    </source>
</reference>
<protein>
    <recommendedName>
        <fullName evidence="2">Band 7 domain-containing protein</fullName>
    </recommendedName>
</protein>
<dbReference type="HOGENOM" id="CLU_644806_0_0_1"/>
<evidence type="ECO:0000259" key="2">
    <source>
        <dbReference type="Pfam" id="PF01145"/>
    </source>
</evidence>
<dbReference type="InterPro" id="IPR050710">
    <property type="entry name" value="Band7/mec-2_domain"/>
</dbReference>
<dbReference type="KEGG" id="tps:THAPSDRAFT_6105"/>
<dbReference type="Pfam" id="PF01145">
    <property type="entry name" value="Band_7"/>
    <property type="match status" value="1"/>
</dbReference>
<dbReference type="PaxDb" id="35128-Thaps6105"/>
<reference evidence="3 4" key="1">
    <citation type="journal article" date="2004" name="Science">
        <title>The genome of the diatom Thalassiosira pseudonana: ecology, evolution, and metabolism.</title>
        <authorList>
            <person name="Armbrust E.V."/>
            <person name="Berges J.A."/>
            <person name="Bowler C."/>
            <person name="Green B.R."/>
            <person name="Martinez D."/>
            <person name="Putnam N.H."/>
            <person name="Zhou S."/>
            <person name="Allen A.E."/>
            <person name="Apt K.E."/>
            <person name="Bechner M."/>
            <person name="Brzezinski M.A."/>
            <person name="Chaal B.K."/>
            <person name="Chiovitti A."/>
            <person name="Davis A.K."/>
            <person name="Demarest M.S."/>
            <person name="Detter J.C."/>
            <person name="Glavina T."/>
            <person name="Goodstein D."/>
            <person name="Hadi M.Z."/>
            <person name="Hellsten U."/>
            <person name="Hildebrand M."/>
            <person name="Jenkins B.D."/>
            <person name="Jurka J."/>
            <person name="Kapitonov V.V."/>
            <person name="Kroger N."/>
            <person name="Lau W.W."/>
            <person name="Lane T.W."/>
            <person name="Larimer F.W."/>
            <person name="Lippmeier J.C."/>
            <person name="Lucas S."/>
            <person name="Medina M."/>
            <person name="Montsant A."/>
            <person name="Obornik M."/>
            <person name="Parker M.S."/>
            <person name="Palenik B."/>
            <person name="Pazour G.J."/>
            <person name="Richardson P.M."/>
            <person name="Rynearson T.A."/>
            <person name="Saito M.A."/>
            <person name="Schwartz D.C."/>
            <person name="Thamatrakoln K."/>
            <person name="Valentin K."/>
            <person name="Vardi A."/>
            <person name="Wilkerson F.P."/>
            <person name="Rokhsar D.S."/>
        </authorList>
    </citation>
    <scope>NUCLEOTIDE SEQUENCE [LARGE SCALE GENOMIC DNA]</scope>
    <source>
        <strain evidence="3 4">CCMP1335</strain>
    </source>
</reference>
<feature type="coiled-coil region" evidence="1">
    <location>
        <begin position="208"/>
        <end position="272"/>
    </location>
</feature>
<dbReference type="EMBL" id="CM000643">
    <property type="protein sequence ID" value="EED91134.1"/>
    <property type="molecule type" value="Genomic_DNA"/>
</dbReference>
<proteinExistence type="predicted"/>
<evidence type="ECO:0000313" key="3">
    <source>
        <dbReference type="EMBL" id="EED91134.1"/>
    </source>
</evidence>
<name>B8C5K3_THAPS</name>
<dbReference type="Gene3D" id="3.30.479.30">
    <property type="entry name" value="Band 7 domain"/>
    <property type="match status" value="1"/>
</dbReference>
<accession>B8C5K3</accession>
<dbReference type="Proteomes" id="UP000001449">
    <property type="component" value="Chromosome 6"/>
</dbReference>
<dbReference type="SUPFAM" id="SSF117892">
    <property type="entry name" value="Band 7/SPFH domain"/>
    <property type="match status" value="1"/>
</dbReference>
<keyword evidence="1" id="KW-0175">Coiled coil</keyword>
<dbReference type="PANTHER" id="PTHR43327">
    <property type="entry name" value="STOMATIN-LIKE PROTEIN 2, MITOCHONDRIAL"/>
    <property type="match status" value="1"/>
</dbReference>
<gene>
    <name evidence="3" type="ORF">THAPSDRAFT_6105</name>
</gene>
<keyword evidence="4" id="KW-1185">Reference proteome</keyword>
<organism evidence="3 4">
    <name type="scientific">Thalassiosira pseudonana</name>
    <name type="common">Marine diatom</name>
    <name type="synonym">Cyclotella nana</name>
    <dbReference type="NCBI Taxonomy" id="35128"/>
    <lineage>
        <taxon>Eukaryota</taxon>
        <taxon>Sar</taxon>
        <taxon>Stramenopiles</taxon>
        <taxon>Ochrophyta</taxon>
        <taxon>Bacillariophyta</taxon>
        <taxon>Coscinodiscophyceae</taxon>
        <taxon>Thalassiosirophycidae</taxon>
        <taxon>Thalassiosirales</taxon>
        <taxon>Thalassiosiraceae</taxon>
        <taxon>Thalassiosira</taxon>
    </lineage>
</organism>
<dbReference type="PANTHER" id="PTHR43327:SF9">
    <property type="entry name" value="BAND 7 DOMAIN-CONTAINING PROTEIN"/>
    <property type="match status" value="1"/>
</dbReference>
<sequence>MVLDLPVKACKTKDNVTVNIDIALAFRIMGNSDLGEDPDFVRKFVHELKPRGLEQQLRDAQDEAVRGLARSLKHTEIYGIRSGVNTKHIQSVIGADGKQVNVEVDEDGIVEDTDDLAMPTHCDETLVGRSDTGDRDNARRATAEGIDVTDYMKTRLNRQFMPQGVEILSIMIQSCTLPKEIEQQMEEKTKVISKNAQQRMFHQNNMQNTRMEEEIVTLMQTFEEQRQQEESAGAEQINEEKVKLNDAIAEAKKAEAAIREEAIAKIQKLRAESNLEVQRIVSRKDETTATMKAESEKEAANLQAVTKLEVERKLAEASLTAEKNRAEASRVLARAEGVIAPYLSKKNEHVTSLKQIDVYKNLAGNDNLILCDTDDSDTNVVVVADAILSNQKHVSRSSVIAEMSLLNKASNGLFGKTSQSATSLSA</sequence>
<dbReference type="OMA" id="CLVFRIM"/>
<feature type="domain" description="Band 7" evidence="2">
    <location>
        <begin position="4"/>
        <end position="105"/>
    </location>
</feature>
<dbReference type="GeneID" id="7448605"/>
<dbReference type="InterPro" id="IPR001107">
    <property type="entry name" value="Band_7"/>
</dbReference>